<sequence>MSFVPSSVRAQPARRASRPSPAARRAGALTPLALALCCLAPAAWAQQAPATGANNAAPSTTAAPAAGNAANTNGAMPINTTNLAPVIITGNPLGNDALSSPSSVLEGKQLDLRRESTLGQTLNGLPGVSTTTYGPMVGRPIIRGLDGDRIRIMNNGLGSVDASSLSFDHAVPMDPISADRIEVIRGPAALLYGGNAVGGVVNVIDDRIPSEPINGIHGTAQGDWGGANDDRTGAVQVEGGDGKFAIRADAYTRATHELRIPGYADSGNIRGQDDDGNGPRDHLPNSDGRVHGGGVGMSWTGDSGYAGISYSGYNSDYGSVAEDTVRLKMHQERFGASGEIRDLDGFFTKLKADFAYTDYQHKEVDDGETGTTFKNHGYEARIEARHRDFGPISGSMGLQISQTQFSALGDEALVPSTDTNNFAIFDLEQWKVNDRLTLSAGGRVEYTRLSPSAGGNDRFLDSSKRDFTATSFSLGAIYKLDSRWSIAANGAYTERAPTFYELYANGPHDATGQYLIGNPNLNKERSFSGDLGLRFEDGPNKANFGIFYTHFRNYITEVNTGLYTDDDGEVVPSSTDDALSQAVYRAVPADFYGFEASTTTRVLESGAHKLDLNLSGDYTHARNSDTGEPLPRIPPLRLGFGLDYTYGPWGAGVSFTKAFAQHRRPENDTSTAGYYRLDADASYAFKVGQTQWLAYVRGTNLTNQEIRYSTSVLRDIAPEGGRAVMVGLRANF</sequence>
<dbReference type="PANTHER" id="PTHR30069">
    <property type="entry name" value="TONB-DEPENDENT OUTER MEMBRANE RECEPTOR"/>
    <property type="match status" value="1"/>
</dbReference>
<feature type="region of interest" description="Disordered" evidence="12">
    <location>
        <begin position="1"/>
        <end position="24"/>
    </location>
</feature>
<evidence type="ECO:0000256" key="10">
    <source>
        <dbReference type="PROSITE-ProRule" id="PRU01360"/>
    </source>
</evidence>
<feature type="region of interest" description="Disordered" evidence="12">
    <location>
        <begin position="262"/>
        <end position="295"/>
    </location>
</feature>
<evidence type="ECO:0000256" key="1">
    <source>
        <dbReference type="ARBA" id="ARBA00004571"/>
    </source>
</evidence>
<reference evidence="17" key="1">
    <citation type="submission" date="2017-05" db="EMBL/GenBank/DDBJ databases">
        <title>Complete and WGS of Bordetella genogroups.</title>
        <authorList>
            <person name="Spilker T."/>
            <person name="Lipuma J."/>
        </authorList>
    </citation>
    <scope>NUCLEOTIDE SEQUENCE [LARGE SCALE GENOMIC DNA]</scope>
    <source>
        <strain evidence="17">AU16122</strain>
    </source>
</reference>
<dbReference type="InterPro" id="IPR000531">
    <property type="entry name" value="Beta-barrel_TonB"/>
</dbReference>
<keyword evidence="3 10" id="KW-0813">Transport</keyword>
<dbReference type="CDD" id="cd01347">
    <property type="entry name" value="ligand_gated_channel"/>
    <property type="match status" value="1"/>
</dbReference>
<comment type="subcellular location">
    <subcellularLocation>
        <location evidence="1 10">Cell outer membrane</location>
        <topology evidence="1 10">Multi-pass membrane protein</topology>
    </subcellularLocation>
</comment>
<feature type="compositionally biased region" description="Basic and acidic residues" evidence="12">
    <location>
        <begin position="271"/>
        <end position="290"/>
    </location>
</feature>
<dbReference type="InterPro" id="IPR037066">
    <property type="entry name" value="Plug_dom_sf"/>
</dbReference>
<proteinExistence type="inferred from homology"/>
<dbReference type="PANTHER" id="PTHR30069:SF40">
    <property type="entry name" value="TONB-DEPENDENT RECEPTOR NMB0964-RELATED"/>
    <property type="match status" value="1"/>
</dbReference>
<evidence type="ECO:0000256" key="12">
    <source>
        <dbReference type="SAM" id="MobiDB-lite"/>
    </source>
</evidence>
<dbReference type="AlphaFoldDB" id="A0A261SD80"/>
<dbReference type="RefSeq" id="WP_094853936.1">
    <property type="nucleotide sequence ID" value="NZ_NEVM01000002.1"/>
</dbReference>
<organism evidence="16 17">
    <name type="scientific">Bordetella genomosp. 10</name>
    <dbReference type="NCBI Taxonomy" id="1416804"/>
    <lineage>
        <taxon>Bacteria</taxon>
        <taxon>Pseudomonadati</taxon>
        <taxon>Pseudomonadota</taxon>
        <taxon>Betaproteobacteria</taxon>
        <taxon>Burkholderiales</taxon>
        <taxon>Alcaligenaceae</taxon>
        <taxon>Bordetella</taxon>
    </lineage>
</organism>
<keyword evidence="9 10" id="KW-0998">Cell outer membrane</keyword>
<keyword evidence="5 10" id="KW-0812">Transmembrane</keyword>
<evidence type="ECO:0000256" key="2">
    <source>
        <dbReference type="ARBA" id="ARBA00009810"/>
    </source>
</evidence>
<keyword evidence="6 11" id="KW-0798">TonB box</keyword>
<keyword evidence="7 10" id="KW-0472">Membrane</keyword>
<evidence type="ECO:0000256" key="7">
    <source>
        <dbReference type="ARBA" id="ARBA00023136"/>
    </source>
</evidence>
<evidence type="ECO:0000256" key="13">
    <source>
        <dbReference type="SAM" id="SignalP"/>
    </source>
</evidence>
<dbReference type="Proteomes" id="UP000216020">
    <property type="component" value="Unassembled WGS sequence"/>
</dbReference>
<evidence type="ECO:0000313" key="16">
    <source>
        <dbReference type="EMBL" id="OZI34947.1"/>
    </source>
</evidence>
<evidence type="ECO:0000259" key="15">
    <source>
        <dbReference type="Pfam" id="PF07715"/>
    </source>
</evidence>
<dbReference type="GO" id="GO:0015344">
    <property type="term" value="F:siderophore uptake transmembrane transporter activity"/>
    <property type="evidence" value="ECO:0007669"/>
    <property type="project" value="TreeGrafter"/>
</dbReference>
<evidence type="ECO:0000256" key="11">
    <source>
        <dbReference type="RuleBase" id="RU003357"/>
    </source>
</evidence>
<dbReference type="InterPro" id="IPR039426">
    <property type="entry name" value="TonB-dep_rcpt-like"/>
</dbReference>
<dbReference type="Pfam" id="PF07715">
    <property type="entry name" value="Plug"/>
    <property type="match status" value="1"/>
</dbReference>
<dbReference type="GO" id="GO:0009279">
    <property type="term" value="C:cell outer membrane"/>
    <property type="evidence" value="ECO:0007669"/>
    <property type="project" value="UniProtKB-SubCell"/>
</dbReference>
<dbReference type="Gene3D" id="2.40.170.20">
    <property type="entry name" value="TonB-dependent receptor, beta-barrel domain"/>
    <property type="match status" value="1"/>
</dbReference>
<feature type="chain" id="PRO_5012831029" evidence="13">
    <location>
        <begin position="46"/>
        <end position="732"/>
    </location>
</feature>
<feature type="signal peptide" evidence="13">
    <location>
        <begin position="1"/>
        <end position="45"/>
    </location>
</feature>
<keyword evidence="8 16" id="KW-0675">Receptor</keyword>
<accession>A0A261SD80</accession>
<keyword evidence="4 10" id="KW-1134">Transmembrane beta strand</keyword>
<dbReference type="GO" id="GO:0044718">
    <property type="term" value="P:siderophore transmembrane transport"/>
    <property type="evidence" value="ECO:0007669"/>
    <property type="project" value="TreeGrafter"/>
</dbReference>
<dbReference type="InterPro" id="IPR012910">
    <property type="entry name" value="Plug_dom"/>
</dbReference>
<evidence type="ECO:0000256" key="6">
    <source>
        <dbReference type="ARBA" id="ARBA00023077"/>
    </source>
</evidence>
<name>A0A261SD80_9BORD</name>
<dbReference type="InterPro" id="IPR036942">
    <property type="entry name" value="Beta-barrel_TonB_sf"/>
</dbReference>
<feature type="domain" description="TonB-dependent receptor plug" evidence="15">
    <location>
        <begin position="99"/>
        <end position="200"/>
    </location>
</feature>
<comment type="caution">
    <text evidence="16">The sequence shown here is derived from an EMBL/GenBank/DDBJ whole genome shotgun (WGS) entry which is preliminary data.</text>
</comment>
<dbReference type="Pfam" id="PF00593">
    <property type="entry name" value="TonB_dep_Rec_b-barrel"/>
    <property type="match status" value="1"/>
</dbReference>
<dbReference type="PROSITE" id="PS52016">
    <property type="entry name" value="TONB_DEPENDENT_REC_3"/>
    <property type="match status" value="1"/>
</dbReference>
<dbReference type="OrthoDB" id="9795928at2"/>
<dbReference type="SUPFAM" id="SSF56935">
    <property type="entry name" value="Porins"/>
    <property type="match status" value="1"/>
</dbReference>
<gene>
    <name evidence="16" type="ORF">CAL29_15975</name>
</gene>
<dbReference type="Gene3D" id="2.170.130.10">
    <property type="entry name" value="TonB-dependent receptor, plug domain"/>
    <property type="match status" value="1"/>
</dbReference>
<evidence type="ECO:0000313" key="17">
    <source>
        <dbReference type="Proteomes" id="UP000216020"/>
    </source>
</evidence>
<dbReference type="EMBL" id="NEVM01000002">
    <property type="protein sequence ID" value="OZI34947.1"/>
    <property type="molecule type" value="Genomic_DNA"/>
</dbReference>
<evidence type="ECO:0000256" key="9">
    <source>
        <dbReference type="ARBA" id="ARBA00023237"/>
    </source>
</evidence>
<protein>
    <submittedName>
        <fullName evidence="16">TonB-dependent receptor</fullName>
    </submittedName>
</protein>
<evidence type="ECO:0000256" key="8">
    <source>
        <dbReference type="ARBA" id="ARBA00023170"/>
    </source>
</evidence>
<keyword evidence="17" id="KW-1185">Reference proteome</keyword>
<comment type="similarity">
    <text evidence="2 10 11">Belongs to the TonB-dependent receptor family.</text>
</comment>
<feature type="domain" description="TonB-dependent receptor-like beta-barrel" evidence="14">
    <location>
        <begin position="283"/>
        <end position="701"/>
    </location>
</feature>
<evidence type="ECO:0000256" key="4">
    <source>
        <dbReference type="ARBA" id="ARBA00022452"/>
    </source>
</evidence>
<evidence type="ECO:0000256" key="3">
    <source>
        <dbReference type="ARBA" id="ARBA00022448"/>
    </source>
</evidence>
<evidence type="ECO:0000259" key="14">
    <source>
        <dbReference type="Pfam" id="PF00593"/>
    </source>
</evidence>
<evidence type="ECO:0000256" key="5">
    <source>
        <dbReference type="ARBA" id="ARBA00022692"/>
    </source>
</evidence>
<keyword evidence="13" id="KW-0732">Signal</keyword>